<sequence length="169" mass="18906">MTGLVVSLFPPSAYKEKIKELPLVSLFCTCLLRDAEGKPQKTKASADVVDLNLCVIKDMEVIELNKRVSGQAFEVILRPPSFDGVPEVSAALPQRGEPSQGQIQRKLPIAEERRKCEKAELLEPPVEERKHKTTQKYGDEGLHSERRIKEELSNTEAILSAESQEEKVP</sequence>
<dbReference type="InterPro" id="IPR036002">
    <property type="entry name" value="Stathmin_sf"/>
</dbReference>
<dbReference type="SUPFAM" id="SSF101494">
    <property type="entry name" value="Stathmin"/>
    <property type="match status" value="1"/>
</dbReference>
<dbReference type="PRINTS" id="PR00345">
    <property type="entry name" value="STATHMIN"/>
</dbReference>
<name>A0A3B3S228_9TELE</name>
<dbReference type="GO" id="GO:0031175">
    <property type="term" value="P:neuron projection development"/>
    <property type="evidence" value="ECO:0007669"/>
    <property type="project" value="TreeGrafter"/>
</dbReference>
<reference evidence="3" key="2">
    <citation type="submission" date="2025-09" db="UniProtKB">
        <authorList>
            <consortium name="Ensembl"/>
        </authorList>
    </citation>
    <scope>IDENTIFICATION</scope>
</reference>
<dbReference type="GO" id="GO:0007019">
    <property type="term" value="P:microtubule depolymerization"/>
    <property type="evidence" value="ECO:0007669"/>
    <property type="project" value="TreeGrafter"/>
</dbReference>
<dbReference type="GO" id="GO:0031110">
    <property type="term" value="P:regulation of microtubule polymerization or depolymerization"/>
    <property type="evidence" value="ECO:0007669"/>
    <property type="project" value="InterPro"/>
</dbReference>
<dbReference type="GO" id="GO:0005737">
    <property type="term" value="C:cytoplasm"/>
    <property type="evidence" value="ECO:0007669"/>
    <property type="project" value="TreeGrafter"/>
</dbReference>
<dbReference type="Pfam" id="PF00836">
    <property type="entry name" value="Stathmin"/>
    <property type="match status" value="1"/>
</dbReference>
<dbReference type="GO" id="GO:0015631">
    <property type="term" value="F:tubulin binding"/>
    <property type="evidence" value="ECO:0007669"/>
    <property type="project" value="TreeGrafter"/>
</dbReference>
<dbReference type="Proteomes" id="UP000261540">
    <property type="component" value="Unplaced"/>
</dbReference>
<comment type="similarity">
    <text evidence="1">Belongs to the stathmin family.</text>
</comment>
<dbReference type="STRING" id="1676925.ENSPKIP00000024185"/>
<dbReference type="GeneTree" id="ENSGT01030000234597"/>
<dbReference type="GO" id="GO:0043005">
    <property type="term" value="C:neuron projection"/>
    <property type="evidence" value="ECO:0007669"/>
    <property type="project" value="TreeGrafter"/>
</dbReference>
<dbReference type="PANTHER" id="PTHR10104:SF6">
    <property type="entry name" value="STATHMIN-4"/>
    <property type="match status" value="1"/>
</dbReference>
<reference evidence="3" key="1">
    <citation type="submission" date="2025-08" db="UniProtKB">
        <authorList>
            <consortium name="Ensembl"/>
        </authorList>
    </citation>
    <scope>IDENTIFICATION</scope>
</reference>
<feature type="compositionally biased region" description="Basic and acidic residues" evidence="2">
    <location>
        <begin position="137"/>
        <end position="152"/>
    </location>
</feature>
<keyword evidence="4" id="KW-1185">Reference proteome</keyword>
<dbReference type="Ensembl" id="ENSPKIT00000004888.1">
    <property type="protein sequence ID" value="ENSPKIP00000024185.1"/>
    <property type="gene ID" value="ENSPKIG00000007521.1"/>
</dbReference>
<dbReference type="AlphaFoldDB" id="A0A3B3S228"/>
<organism evidence="3 4">
    <name type="scientific">Paramormyrops kingsleyae</name>
    <dbReference type="NCBI Taxonomy" id="1676925"/>
    <lineage>
        <taxon>Eukaryota</taxon>
        <taxon>Metazoa</taxon>
        <taxon>Chordata</taxon>
        <taxon>Craniata</taxon>
        <taxon>Vertebrata</taxon>
        <taxon>Euteleostomi</taxon>
        <taxon>Actinopterygii</taxon>
        <taxon>Neopterygii</taxon>
        <taxon>Teleostei</taxon>
        <taxon>Osteoglossocephala</taxon>
        <taxon>Osteoglossomorpha</taxon>
        <taxon>Osteoglossiformes</taxon>
        <taxon>Mormyridae</taxon>
        <taxon>Paramormyrops</taxon>
    </lineage>
</organism>
<dbReference type="InterPro" id="IPR000956">
    <property type="entry name" value="Stathmin_fam"/>
</dbReference>
<proteinExistence type="inferred from homology"/>
<evidence type="ECO:0000256" key="1">
    <source>
        <dbReference type="RuleBase" id="RU004388"/>
    </source>
</evidence>
<dbReference type="PROSITE" id="PS51663">
    <property type="entry name" value="STATHMIN_3"/>
    <property type="match status" value="1"/>
</dbReference>
<feature type="compositionally biased region" description="Basic and acidic residues" evidence="2">
    <location>
        <begin position="117"/>
        <end position="130"/>
    </location>
</feature>
<protein>
    <recommendedName>
        <fullName evidence="1">Stathmin</fullName>
    </recommendedName>
</protein>
<feature type="region of interest" description="Disordered" evidence="2">
    <location>
        <begin position="117"/>
        <end position="169"/>
    </location>
</feature>
<evidence type="ECO:0000313" key="3">
    <source>
        <dbReference type="Ensembl" id="ENSPKIP00000024185.1"/>
    </source>
</evidence>
<accession>A0A3B3S228</accession>
<dbReference type="PANTHER" id="PTHR10104">
    <property type="entry name" value="STATHMIN"/>
    <property type="match status" value="1"/>
</dbReference>
<evidence type="ECO:0000313" key="4">
    <source>
        <dbReference type="Proteomes" id="UP000261540"/>
    </source>
</evidence>
<evidence type="ECO:0000256" key="2">
    <source>
        <dbReference type="SAM" id="MobiDB-lite"/>
    </source>
</evidence>